<gene>
    <name evidence="1" type="ORF">AN396_12035</name>
</gene>
<protein>
    <submittedName>
        <fullName evidence="1">Uncharacterized protein</fullName>
    </submittedName>
</protein>
<evidence type="ECO:0000313" key="1">
    <source>
        <dbReference type="EMBL" id="ONI37879.1"/>
    </source>
</evidence>
<sequence length="363" mass="42066">MDKRALFFNTLKKILGQKFYNYTKNYYKSLIITLTNILNTKLGKIGYVNTKHTNKFGRNIFIEIVEKTQKLNGNEFLEDFNNLITNLNEDSIETVTRTISRMQMIQENRFPYLTIYTRKEEENLKIIKENKTQVVRLTDNIYQYKNYKLPVPFFTPSVFYYKHQLNEVSNLDKTKNKSIIDVGGYIGDSVLIFNELNPKNIYTFEAIPHNFDMLLTTIKLNKLKNIIAVNVALGNKRGYCKMLSAHSGSSIVNVKKDKKFDIIKVPIITLDSYVKKNNIEVGLIKTDIEGAEPLFLEGAKETICTQKPILLISIYHNYHDYFKLKPMIESWNLGYTFKISKPVDGGIVGETLLICEVLEEKKS</sequence>
<dbReference type="EMBL" id="LJDB01000102">
    <property type="protein sequence ID" value="ONI37879.1"/>
    <property type="molecule type" value="Genomic_DNA"/>
</dbReference>
<comment type="caution">
    <text evidence="1">The sequence shown here is derived from an EMBL/GenBank/DDBJ whole genome shotgun (WGS) entry which is preliminary data.</text>
</comment>
<organism evidence="1 2">
    <name type="scientific">Candidatus Epulonipiscium fishelsonii</name>
    <dbReference type="NCBI Taxonomy" id="77094"/>
    <lineage>
        <taxon>Bacteria</taxon>
        <taxon>Bacillati</taxon>
        <taxon>Bacillota</taxon>
        <taxon>Clostridia</taxon>
        <taxon>Lachnospirales</taxon>
        <taxon>Lachnospiraceae</taxon>
        <taxon>Candidatus Epulonipiscium</taxon>
    </lineage>
</organism>
<reference evidence="1" key="1">
    <citation type="submission" date="2016-08" db="EMBL/GenBank/DDBJ databases">
        <authorList>
            <person name="Ngugi D.K."/>
            <person name="Miyake S."/>
            <person name="Stingl U."/>
        </authorList>
    </citation>
    <scope>NUCLEOTIDE SEQUENCE</scope>
    <source>
        <strain evidence="1">SCG-B11WGA-EpuloA1</strain>
    </source>
</reference>
<accession>A0ACC8X7J4</accession>
<keyword evidence="2" id="KW-1185">Reference proteome</keyword>
<name>A0ACC8X7J4_9FIRM</name>
<proteinExistence type="predicted"/>
<evidence type="ECO:0000313" key="2">
    <source>
        <dbReference type="Proteomes" id="UP000188605"/>
    </source>
</evidence>
<dbReference type="Proteomes" id="UP000188605">
    <property type="component" value="Unassembled WGS sequence"/>
</dbReference>